<dbReference type="Pfam" id="PF12730">
    <property type="entry name" value="ABC2_membrane_4"/>
    <property type="match status" value="1"/>
</dbReference>
<comment type="caution">
    <text evidence="2">The sequence shown here is derived from an EMBL/GenBank/DDBJ whole genome shotgun (WGS) entry which is preliminary data.</text>
</comment>
<sequence length="255" mass="28757">MNSFVRLVQNENMKMYRRPRTWIMIGLTIALVFIFGIVSKLEPSTADMTAVVMMNNLLTMFFLVNIFSIVIIAEIVASEFTWGTIKLLLIRPSSRYKILASKLVAALLFTIGFTLVFLLAAGLISFTLFKTTGMAQTDLMFANMTKEFGYGLITLFVILTFAFMLSTVFRSSGIAIGLAMFLYMTSNIWMLLFNPEKYAWAKYLIFVNLNLTQYLGGGSRFEGMSLSFSLAVLAVHVLLFLGISFWVFKKRDVAA</sequence>
<reference evidence="2 3" key="1">
    <citation type="submission" date="2021-03" db="EMBL/GenBank/DDBJ databases">
        <title>Genomic Encyclopedia of Type Strains, Phase IV (KMG-IV): sequencing the most valuable type-strain genomes for metagenomic binning, comparative biology and taxonomic classification.</title>
        <authorList>
            <person name="Goeker M."/>
        </authorList>
    </citation>
    <scope>NUCLEOTIDE SEQUENCE [LARGE SCALE GENOMIC DNA]</scope>
    <source>
        <strain evidence="2 3">DSM 14349</strain>
    </source>
</reference>
<gene>
    <name evidence="2" type="ORF">J2Z32_000165</name>
</gene>
<dbReference type="PANTHER" id="PTHR37305">
    <property type="entry name" value="INTEGRAL MEMBRANE PROTEIN-RELATED"/>
    <property type="match status" value="1"/>
</dbReference>
<name>A0ABS4FMI3_9BACL</name>
<feature type="transmembrane region" description="Helical" evidence="1">
    <location>
        <begin position="21"/>
        <end position="38"/>
    </location>
</feature>
<feature type="transmembrane region" description="Helical" evidence="1">
    <location>
        <begin position="148"/>
        <end position="166"/>
    </location>
</feature>
<dbReference type="PANTHER" id="PTHR37305:SF1">
    <property type="entry name" value="MEMBRANE PROTEIN"/>
    <property type="match status" value="1"/>
</dbReference>
<feature type="transmembrane region" description="Helical" evidence="1">
    <location>
        <begin position="228"/>
        <end position="248"/>
    </location>
</feature>
<feature type="transmembrane region" description="Helical" evidence="1">
    <location>
        <begin position="58"/>
        <end position="82"/>
    </location>
</feature>
<proteinExistence type="predicted"/>
<organism evidence="2 3">
    <name type="scientific">Paenibacillus turicensis</name>
    <dbReference type="NCBI Taxonomy" id="160487"/>
    <lineage>
        <taxon>Bacteria</taxon>
        <taxon>Bacillati</taxon>
        <taxon>Bacillota</taxon>
        <taxon>Bacilli</taxon>
        <taxon>Bacillales</taxon>
        <taxon>Paenibacillaceae</taxon>
        <taxon>Paenibacillus</taxon>
    </lineage>
</organism>
<keyword evidence="1" id="KW-1133">Transmembrane helix</keyword>
<keyword evidence="3" id="KW-1185">Reference proteome</keyword>
<dbReference type="EMBL" id="JAGGKG010000001">
    <property type="protein sequence ID" value="MBP1903553.1"/>
    <property type="molecule type" value="Genomic_DNA"/>
</dbReference>
<evidence type="ECO:0000313" key="3">
    <source>
        <dbReference type="Proteomes" id="UP001519272"/>
    </source>
</evidence>
<protein>
    <submittedName>
        <fullName evidence="2">ABC-2 type transport system permease protein</fullName>
    </submittedName>
</protein>
<feature type="transmembrane region" description="Helical" evidence="1">
    <location>
        <begin position="103"/>
        <end position="128"/>
    </location>
</feature>
<feature type="transmembrane region" description="Helical" evidence="1">
    <location>
        <begin position="173"/>
        <end position="192"/>
    </location>
</feature>
<evidence type="ECO:0000256" key="1">
    <source>
        <dbReference type="SAM" id="Phobius"/>
    </source>
</evidence>
<keyword evidence="1" id="KW-0472">Membrane</keyword>
<evidence type="ECO:0000313" key="2">
    <source>
        <dbReference type="EMBL" id="MBP1903553.1"/>
    </source>
</evidence>
<keyword evidence="1" id="KW-0812">Transmembrane</keyword>
<accession>A0ABS4FMI3</accession>
<dbReference type="Proteomes" id="UP001519272">
    <property type="component" value="Unassembled WGS sequence"/>
</dbReference>
<dbReference type="RefSeq" id="WP_210087251.1">
    <property type="nucleotide sequence ID" value="NZ_JAGGKG010000001.1"/>
</dbReference>